<dbReference type="STRING" id="1160895.CM19_02490"/>
<evidence type="ECO:0000313" key="2">
    <source>
        <dbReference type="Proteomes" id="UP000024332"/>
    </source>
</evidence>
<sequence>MLNIPDDVKNSIKEDSCIVCCDSFVLCMTLDFPRNSNAQADLEIDRTSGDIVLRNIIKDNPQNPLYIEYFVSKKFVEKITKEGKIKVIFVDREFNEEMEYTVKLEKEDINIIRREAGLGN</sequence>
<protein>
    <submittedName>
        <fullName evidence="1">Uncharacterized protein</fullName>
    </submittedName>
</protein>
<dbReference type="RefSeq" id="WP_048098815.1">
    <property type="nucleotide sequence ID" value="NZ_JFZT01000017.1"/>
</dbReference>
<proteinExistence type="predicted"/>
<gene>
    <name evidence="1" type="ORF">CM19_02490</name>
</gene>
<comment type="caution">
    <text evidence="1">The sequence shown here is derived from an EMBL/GenBank/DDBJ whole genome shotgun (WGS) entry which is preliminary data.</text>
</comment>
<organism evidence="1 2">
    <name type="scientific">Candidatus Acidianus copahuensis</name>
    <dbReference type="NCBI Taxonomy" id="1160895"/>
    <lineage>
        <taxon>Archaea</taxon>
        <taxon>Thermoproteota</taxon>
        <taxon>Thermoprotei</taxon>
        <taxon>Sulfolobales</taxon>
        <taxon>Sulfolobaceae</taxon>
        <taxon>Acidianus</taxon>
    </lineage>
</organism>
<reference evidence="1 2" key="1">
    <citation type="submission" date="2014-03" db="EMBL/GenBank/DDBJ databases">
        <title>Draft genome sequence of the novel thermoacidophilic archaea Acidianus copahuensis ALE1 strain, isolated from Copahue volcanic area in Neuquen Argentina.</title>
        <authorList>
            <person name="Urbieta M.S."/>
            <person name="Rascovan N."/>
            <person name="Castro C."/>
            <person name="Revale S."/>
            <person name="Giaveno M.A."/>
            <person name="Vazquez M.P."/>
            <person name="Donati E.R."/>
        </authorList>
    </citation>
    <scope>NUCLEOTIDE SEQUENCE [LARGE SCALE GENOMIC DNA]</scope>
    <source>
        <strain evidence="1 2">ALE1</strain>
    </source>
</reference>
<evidence type="ECO:0000313" key="1">
    <source>
        <dbReference type="EMBL" id="EZQ11085.1"/>
    </source>
</evidence>
<keyword evidence="2" id="KW-1185">Reference proteome</keyword>
<dbReference type="AlphaFoldDB" id="A0A031LTN7"/>
<dbReference type="OrthoDB" id="34537at2157"/>
<accession>A0A031LTN7</accession>
<dbReference type="EMBL" id="JFZT01000017">
    <property type="protein sequence ID" value="EZQ11085.1"/>
    <property type="molecule type" value="Genomic_DNA"/>
</dbReference>
<name>A0A031LTN7_9CREN</name>
<dbReference type="Proteomes" id="UP000024332">
    <property type="component" value="Unassembled WGS sequence"/>
</dbReference>